<organism evidence="3 4">
    <name type="scientific">Bombilactobacillus bombi</name>
    <dbReference type="NCBI Taxonomy" id="1303590"/>
    <lineage>
        <taxon>Bacteria</taxon>
        <taxon>Bacillati</taxon>
        <taxon>Bacillota</taxon>
        <taxon>Bacilli</taxon>
        <taxon>Lactobacillales</taxon>
        <taxon>Lactobacillaceae</taxon>
        <taxon>Bombilactobacillus</taxon>
    </lineage>
</organism>
<evidence type="ECO:0000313" key="4">
    <source>
        <dbReference type="Proteomes" id="UP000284822"/>
    </source>
</evidence>
<dbReference type="SUPFAM" id="SSF50249">
    <property type="entry name" value="Nucleic acid-binding proteins"/>
    <property type="match status" value="1"/>
</dbReference>
<dbReference type="InterPro" id="IPR012156">
    <property type="entry name" value="Cold_shock_CspA"/>
</dbReference>
<dbReference type="InterPro" id="IPR011129">
    <property type="entry name" value="CSD"/>
</dbReference>
<dbReference type="Proteomes" id="UP000284822">
    <property type="component" value="Unassembled WGS sequence"/>
</dbReference>
<protein>
    <submittedName>
        <fullName evidence="3">Cold-shock protein</fullName>
    </submittedName>
</protein>
<dbReference type="PIRSF" id="PIRSF002599">
    <property type="entry name" value="Cold_shock_A"/>
    <property type="match status" value="1"/>
</dbReference>
<dbReference type="GO" id="GO:0003676">
    <property type="term" value="F:nucleic acid binding"/>
    <property type="evidence" value="ECO:0007669"/>
    <property type="project" value="InterPro"/>
</dbReference>
<sequence>MLKGTVSRFDEHKGVGEIVSEIQEPIFVHFSAIQGNGFRSLKAGQPVEFEIANGFKGPQAINVQVQES</sequence>
<dbReference type="InterPro" id="IPR012340">
    <property type="entry name" value="NA-bd_OB-fold"/>
</dbReference>
<dbReference type="Gene3D" id="2.40.50.140">
    <property type="entry name" value="Nucleic acid-binding proteins"/>
    <property type="match status" value="1"/>
</dbReference>
<evidence type="ECO:0000256" key="1">
    <source>
        <dbReference type="ARBA" id="ARBA00004496"/>
    </source>
</evidence>
<dbReference type="PANTHER" id="PTHR11544">
    <property type="entry name" value="COLD SHOCK DOMAIN CONTAINING PROTEINS"/>
    <property type="match status" value="1"/>
</dbReference>
<dbReference type="AlphaFoldDB" id="A0A347SRI2"/>
<comment type="caution">
    <text evidence="3">The sequence shown here is derived from an EMBL/GenBank/DDBJ whole genome shotgun (WGS) entry which is preliminary data.</text>
</comment>
<dbReference type="PRINTS" id="PR00050">
    <property type="entry name" value="COLDSHOCK"/>
</dbReference>
<dbReference type="InterPro" id="IPR050181">
    <property type="entry name" value="Cold_shock_domain"/>
</dbReference>
<dbReference type="InterPro" id="IPR002059">
    <property type="entry name" value="CSP_DNA-bd"/>
</dbReference>
<dbReference type="PROSITE" id="PS51857">
    <property type="entry name" value="CSD_2"/>
    <property type="match status" value="1"/>
</dbReference>
<reference evidence="3 4" key="1">
    <citation type="submission" date="2018-07" db="EMBL/GenBank/DDBJ databases">
        <title>Genome sequences of six Lactobacillus spp. isolated from bumble bee guts.</title>
        <authorList>
            <person name="Motta E.V.S."/>
            <person name="Moran N.A."/>
        </authorList>
    </citation>
    <scope>NUCLEOTIDE SEQUENCE [LARGE SCALE GENOMIC DNA]</scope>
    <source>
        <strain evidence="3 4">LV-8.1</strain>
    </source>
</reference>
<keyword evidence="2" id="KW-0963">Cytoplasm</keyword>
<dbReference type="RefSeq" id="WP_118908308.1">
    <property type="nucleotide sequence ID" value="NZ_CP031513.1"/>
</dbReference>
<dbReference type="EMBL" id="QOCS01000009">
    <property type="protein sequence ID" value="RHW46887.1"/>
    <property type="molecule type" value="Genomic_DNA"/>
</dbReference>
<evidence type="ECO:0000313" key="3">
    <source>
        <dbReference type="EMBL" id="RHW46887.1"/>
    </source>
</evidence>
<proteinExistence type="predicted"/>
<dbReference type="KEGG" id="lbm:DS830_03800"/>
<dbReference type="GO" id="GO:0005737">
    <property type="term" value="C:cytoplasm"/>
    <property type="evidence" value="ECO:0007669"/>
    <property type="project" value="UniProtKB-SubCell"/>
</dbReference>
<comment type="subcellular location">
    <subcellularLocation>
        <location evidence="1">Cytoplasm</location>
    </subcellularLocation>
</comment>
<dbReference type="SMART" id="SM00357">
    <property type="entry name" value="CSP"/>
    <property type="match status" value="1"/>
</dbReference>
<accession>A0A347SRI2</accession>
<evidence type="ECO:0000256" key="2">
    <source>
        <dbReference type="ARBA" id="ARBA00022490"/>
    </source>
</evidence>
<gene>
    <name evidence="3" type="ORF">DS832_05210</name>
</gene>
<dbReference type="Pfam" id="PF00313">
    <property type="entry name" value="CSD"/>
    <property type="match status" value="1"/>
</dbReference>
<name>A0A347SRI2_9LACO</name>